<protein>
    <submittedName>
        <fullName evidence="3">Si:dkeyp-121d4.3</fullName>
    </submittedName>
</protein>
<feature type="compositionally biased region" description="Basic and acidic residues" evidence="1">
    <location>
        <begin position="1278"/>
        <end position="1292"/>
    </location>
</feature>
<name>A0A9J8AXA1_CYPCA</name>
<feature type="region of interest" description="Disordered" evidence="1">
    <location>
        <begin position="1878"/>
        <end position="1904"/>
    </location>
</feature>
<feature type="compositionally biased region" description="Low complexity" evidence="1">
    <location>
        <begin position="1296"/>
        <end position="1305"/>
    </location>
</feature>
<reference evidence="3" key="2">
    <citation type="submission" date="2025-09" db="UniProtKB">
        <authorList>
            <consortium name="Ensembl"/>
        </authorList>
    </citation>
    <scope>IDENTIFICATION</scope>
</reference>
<feature type="region of interest" description="Disordered" evidence="1">
    <location>
        <begin position="1253"/>
        <end position="1309"/>
    </location>
</feature>
<feature type="region of interest" description="Disordered" evidence="1">
    <location>
        <begin position="1369"/>
        <end position="1406"/>
    </location>
</feature>
<feature type="compositionally biased region" description="Basic and acidic residues" evidence="1">
    <location>
        <begin position="780"/>
        <end position="802"/>
    </location>
</feature>
<evidence type="ECO:0000256" key="1">
    <source>
        <dbReference type="SAM" id="MobiDB-lite"/>
    </source>
</evidence>
<feature type="compositionally biased region" description="Basic and acidic residues" evidence="1">
    <location>
        <begin position="810"/>
        <end position="832"/>
    </location>
</feature>
<reference evidence="3" key="1">
    <citation type="submission" date="2025-08" db="UniProtKB">
        <authorList>
            <consortium name="Ensembl"/>
        </authorList>
    </citation>
    <scope>IDENTIFICATION</scope>
</reference>
<feature type="compositionally biased region" description="Basic and acidic residues" evidence="1">
    <location>
        <begin position="917"/>
        <end position="926"/>
    </location>
</feature>
<feature type="compositionally biased region" description="Basic and acidic residues" evidence="1">
    <location>
        <begin position="1505"/>
        <end position="1515"/>
    </location>
</feature>
<dbReference type="InterPro" id="IPR036514">
    <property type="entry name" value="SGNH_hydro_sf"/>
</dbReference>
<feature type="region of interest" description="Disordered" evidence="1">
    <location>
        <begin position="1655"/>
        <end position="1674"/>
    </location>
</feature>
<dbReference type="OMA" id="NTHWEIL"/>
<dbReference type="Pfam" id="PF23456">
    <property type="entry name" value="CSDE1"/>
    <property type="match status" value="1"/>
</dbReference>
<dbReference type="SUPFAM" id="SSF52266">
    <property type="entry name" value="SGNH hydrolase"/>
    <property type="match status" value="1"/>
</dbReference>
<feature type="region of interest" description="Disordered" evidence="1">
    <location>
        <begin position="1566"/>
        <end position="1620"/>
    </location>
</feature>
<feature type="compositionally biased region" description="Polar residues" evidence="1">
    <location>
        <begin position="1196"/>
        <end position="1216"/>
    </location>
</feature>
<feature type="region of interest" description="Disordered" evidence="1">
    <location>
        <begin position="1480"/>
        <end position="1538"/>
    </location>
</feature>
<accession>A0A9J8AXA1</accession>
<feature type="compositionally biased region" description="Basic and acidic residues" evidence="1">
    <location>
        <begin position="1529"/>
        <end position="1538"/>
    </location>
</feature>
<feature type="region of interest" description="Disordered" evidence="1">
    <location>
        <begin position="1166"/>
        <end position="1220"/>
    </location>
</feature>
<dbReference type="Ensembl" id="ENSCCRT00000145733.1">
    <property type="protein sequence ID" value="ENSCCRP00000147106.1"/>
    <property type="gene ID" value="ENSCCRG00000064864.1"/>
</dbReference>
<evidence type="ECO:0000313" key="4">
    <source>
        <dbReference type="Proteomes" id="UP001108240"/>
    </source>
</evidence>
<feature type="compositionally biased region" description="Basic and acidic residues" evidence="1">
    <location>
        <begin position="1480"/>
        <end position="1489"/>
    </location>
</feature>
<feature type="compositionally biased region" description="Basic residues" evidence="1">
    <location>
        <begin position="846"/>
        <end position="855"/>
    </location>
</feature>
<proteinExistence type="predicted"/>
<feature type="compositionally biased region" description="Pro residues" evidence="1">
    <location>
        <begin position="25"/>
        <end position="37"/>
    </location>
</feature>
<evidence type="ECO:0000259" key="2">
    <source>
        <dbReference type="Pfam" id="PF23456"/>
    </source>
</evidence>
<feature type="compositionally biased region" description="Basic and acidic residues" evidence="1">
    <location>
        <begin position="1384"/>
        <end position="1406"/>
    </location>
</feature>
<feature type="region of interest" description="Disordered" evidence="1">
    <location>
        <begin position="1015"/>
        <end position="1043"/>
    </location>
</feature>
<dbReference type="SUPFAM" id="SSF50249">
    <property type="entry name" value="Nucleic acid-binding proteins"/>
    <property type="match status" value="1"/>
</dbReference>
<dbReference type="PANTHER" id="PTHR12913:SF3">
    <property type="entry name" value="SI:DKEYP-121D4.3"/>
    <property type="match status" value="1"/>
</dbReference>
<feature type="compositionally biased region" description="Polar residues" evidence="1">
    <location>
        <begin position="1885"/>
        <end position="1904"/>
    </location>
</feature>
<keyword evidence="4" id="KW-1185">Reference proteome</keyword>
<feature type="domain" description="Cold shock" evidence="2">
    <location>
        <begin position="585"/>
        <end position="667"/>
    </location>
</feature>
<feature type="region of interest" description="Disordered" evidence="1">
    <location>
        <begin position="275"/>
        <end position="298"/>
    </location>
</feature>
<feature type="compositionally biased region" description="Basic residues" evidence="1">
    <location>
        <begin position="878"/>
        <end position="887"/>
    </location>
</feature>
<dbReference type="InterPro" id="IPR056400">
    <property type="entry name" value="CSDE1"/>
</dbReference>
<dbReference type="PANTHER" id="PTHR12913">
    <property type="entry name" value="UNR PROTEIN N-RAS UPSTREAM GENE PROTEIN"/>
    <property type="match status" value="1"/>
</dbReference>
<feature type="region of interest" description="Disordered" evidence="1">
    <location>
        <begin position="1"/>
        <end position="71"/>
    </location>
</feature>
<dbReference type="Gene3D" id="3.40.50.1110">
    <property type="entry name" value="SGNH hydrolase"/>
    <property type="match status" value="1"/>
</dbReference>
<dbReference type="Gene3D" id="2.40.50.140">
    <property type="entry name" value="Nucleic acid-binding proteins"/>
    <property type="match status" value="3"/>
</dbReference>
<dbReference type="GeneTree" id="ENSGT00390000016950"/>
<feature type="region of interest" description="Disordered" evidence="1">
    <location>
        <begin position="780"/>
        <end position="940"/>
    </location>
</feature>
<feature type="compositionally biased region" description="Low complexity" evidence="1">
    <location>
        <begin position="1267"/>
        <end position="1276"/>
    </location>
</feature>
<dbReference type="CDD" id="cd00229">
    <property type="entry name" value="SGNH_hydrolase"/>
    <property type="match status" value="1"/>
</dbReference>
<evidence type="ECO:0000313" key="3">
    <source>
        <dbReference type="Ensembl" id="ENSCCRP00000147106.1"/>
    </source>
</evidence>
<dbReference type="Proteomes" id="UP001108240">
    <property type="component" value="Unplaced"/>
</dbReference>
<feature type="compositionally biased region" description="Basic and acidic residues" evidence="1">
    <location>
        <begin position="888"/>
        <end position="907"/>
    </location>
</feature>
<feature type="compositionally biased region" description="Polar residues" evidence="1">
    <location>
        <begin position="1023"/>
        <end position="1032"/>
    </location>
</feature>
<dbReference type="InterPro" id="IPR012340">
    <property type="entry name" value="NA-bd_OB-fold"/>
</dbReference>
<organism evidence="3 4">
    <name type="scientific">Cyprinus carpio carpio</name>
    <dbReference type="NCBI Taxonomy" id="630221"/>
    <lineage>
        <taxon>Eukaryota</taxon>
        <taxon>Metazoa</taxon>
        <taxon>Chordata</taxon>
        <taxon>Craniata</taxon>
        <taxon>Vertebrata</taxon>
        <taxon>Euteleostomi</taxon>
        <taxon>Actinopterygii</taxon>
        <taxon>Neopterygii</taxon>
        <taxon>Teleostei</taxon>
        <taxon>Ostariophysi</taxon>
        <taxon>Cypriniformes</taxon>
        <taxon>Cyprinidae</taxon>
        <taxon>Cyprininae</taxon>
        <taxon>Cyprinus</taxon>
    </lineage>
</organism>
<sequence length="2107" mass="236898">MGKNRKKGKGAAQPPGPGPQLGMRPPAPPQPRPPPPQGGFRGPAPGFPMGPPGQRYPAPHRDFGPHPSRMMMMMDDMEGERGFLHEAPGFMMDDRPYHPMDFPDRHEFGPCFDGPDPGFHHPEFGSRPPAPRFYHPELEYGPRFRSPEFCDGPPDFCPPEFRGRPPSFHPPEFEGGPGFHRMNPGYDQMEQYGPRDPHYMPHMDPHGNHAFGERGGFAGPLESDFRGPGPVQPPPEAFSATVSSRLCFIESVRGGRSVMQCLVCFISQSGPLPACPLQPPQKKDQQPPKETKTEPAKSMASKIATFKNISANTPRGRSLGVISLIANNCGFIEREDLKKFSFVFDAFIGNRTLLVPGVKVHFTAVKNLGKECAVDVKVAPGGTEDIDSTVYEGVVLTVLPEDNVKEANHGCIRTIISKDPIKLPFGKVDTNVTLLLYDRVEFQLLTNVITKEQRATNIKPKTPDTFQLTKEVRETGVIMNKSDGTLTIKTEKHDSLTASATDSLSDEELNVMDEVELTILTVNDTKKGVRLKKLPKGSVTLNQKAKGNENIPGVKDNTSGTTLVKDKWKPVTKEAGSQDLDINSEKHEGTITKIAPKKSQSQEKGMDDQEPILGLLVTTVEGTEKRLSFRSCDVITKATMIVGDKVQFNISTNSVTKEECAVNVEILPETFQTDSEEQRKIGLVVKLDDNFGFIGTQQDPQLFFDISEVMEDTKLTLSEKVEFTLVPRQAAEGGKQAVRIRRLNESIFTSAPKLEAFGVKEKKKMTIKLLKDPKDQIKEGVKTEDKVSESDHDKSNKGKDKTSPYTSSAKDLKKESDIKQERVRSRSRENSRRRYSRSRSRESGRRRYSRSRSRSRSRERNRSYYRRHRSSSRERRDSRYRHKRSRSRSKERGERSRRSRSRSRDRSSQSSRKRSRSPVDKYDRYSKQSSIKDPSDKNKVKIPDNVEEELLRKKRELMELNELIARKKAIVAMEHNAKKIEPEDGKSGVTTFDYEHVHHENIWMPDLKPVKSILKKQSEPHTDSQSQASASKETAAPFVKSESQEMQIGYHQQTCAFGSNTPGYSTFESIAERTLTTAGSEKTSLTQIQDSELVRKKKQLEDLSESIARKRAIIALEQKVKVVREMPEMEAEYEFDSYTEDRFVMSKGNLWSSEIKPDIQPKKSILKKRSEVVTAQSDKTSADEYGQPSRDDDSFTKPTSQKTATLPFSRSSNPQSIHPDMLGLFSRIMNASSAGSQMTETPPFNKTVIPQSLTQASSSRSLHDQKSSSLSKGSNSQDDQHRASSRLPHDHPPSSNPSTSQTSPSGQKRNLTTQMERFLSALNKADTSVVNSLFQEARKDLALINTQKPTQPQLDRNIPFMDEIYDPFTEEEDNDKPSLIGKKSGQERVKTETRLNDPSKDDLLPHERAVQDGSGFSRLVGMKYGVDPTAKAEKGPYGHPMVSESWSAHKEDPNQFSEQWNQYGQDTDLYATEHKHYTEERSVYRERSQSVEYQKVNPDVQHSYIVDKEMPDGKFDTSLARQESEESSEDKTSKSENFEKIQSLLQTIGLHLDTAEVSKLADRTQERLYGKTRKPSAPTHSFEQKRERSMSQTEQRASSRADSSDSEGFRSVSPAQSSNRKVYMSYKDSVKYKDQHKVEDVDLTSIKRTVVNLKPATDKQDPYEPKPTPVSEPSYQPMTIVTTVQPDTSQYAPNSTVSTFSTSQYSQYQSSDQQVWGSVPPGLYPYGTVPPSPYAMGHQAMPPHMMSAYSSYTPQMASPYFVPPPFPMPHPYGPPPIPNPLHFSTMASAYSTQAASQIPTESVKTKPVRCLKTIETVKTVPTGKAEPASTLVTIQPKEDSKAEQTSEEAKNIQVATITEDDIKAKQKKRLEQFNQRMKLKKEQQMEAQRSRGQNRNSATGKSTPNEIKNVWICGHSLVFWAEKRATSPEYGVQLGMHPDSVRIWWKGMQGMTWQQLVPLLLQLKDNWPKPDVLIIHLGGNDISTTDPEAFIETVKKDMTSLKSIFPECLLVWSNILSRQTWRGTEDSKEMDIIRMAINESICGIMTELGGSALSDGNIRPSLGLYRPDGVHLSGKGIDTFNLNLQAFLEKWESETNKTETETSDPSV</sequence>
<feature type="compositionally biased region" description="Basic and acidic residues" evidence="1">
    <location>
        <begin position="281"/>
        <end position="295"/>
    </location>
</feature>